<accession>A0AAV6TKE1</accession>
<comment type="caution">
    <text evidence="3">The sequence shown here is derived from an EMBL/GenBank/DDBJ whole genome shotgun (WGS) entry which is preliminary data.</text>
</comment>
<gene>
    <name evidence="3" type="ORF">JTE90_004742</name>
</gene>
<keyword evidence="2" id="KW-1133">Transmembrane helix</keyword>
<feature type="transmembrane region" description="Helical" evidence="2">
    <location>
        <begin position="36"/>
        <end position="55"/>
    </location>
</feature>
<sequence length="80" mass="8226">MGISSLRGSGGLQGASGPLRGGVPPVRDLRLLHGRVAGAALHLASLVLMFLVPLVTLLVTYVTTFVTIASELSLSCIVID</sequence>
<keyword evidence="4" id="KW-1185">Reference proteome</keyword>
<evidence type="ECO:0000256" key="1">
    <source>
        <dbReference type="SAM" id="MobiDB-lite"/>
    </source>
</evidence>
<dbReference type="AlphaFoldDB" id="A0AAV6TKE1"/>
<dbReference type="EMBL" id="JAFNEN010003051">
    <property type="protein sequence ID" value="KAG8172148.1"/>
    <property type="molecule type" value="Genomic_DNA"/>
</dbReference>
<evidence type="ECO:0000313" key="4">
    <source>
        <dbReference type="Proteomes" id="UP000827092"/>
    </source>
</evidence>
<reference evidence="3 4" key="1">
    <citation type="journal article" date="2022" name="Nat. Ecol. Evol.">
        <title>A masculinizing supergene underlies an exaggerated male reproductive morph in a spider.</title>
        <authorList>
            <person name="Hendrickx F."/>
            <person name="De Corte Z."/>
            <person name="Sonet G."/>
            <person name="Van Belleghem S.M."/>
            <person name="Kostlbacher S."/>
            <person name="Vangestel C."/>
        </authorList>
    </citation>
    <scope>NUCLEOTIDE SEQUENCE [LARGE SCALE GENOMIC DNA]</scope>
    <source>
        <strain evidence="3">W744_W776</strain>
    </source>
</reference>
<protein>
    <submittedName>
        <fullName evidence="3">Uncharacterized protein</fullName>
    </submittedName>
</protein>
<evidence type="ECO:0000256" key="2">
    <source>
        <dbReference type="SAM" id="Phobius"/>
    </source>
</evidence>
<keyword evidence="2" id="KW-0812">Transmembrane</keyword>
<name>A0AAV6TKE1_9ARAC</name>
<proteinExistence type="predicted"/>
<feature type="region of interest" description="Disordered" evidence="1">
    <location>
        <begin position="1"/>
        <end position="23"/>
    </location>
</feature>
<evidence type="ECO:0000313" key="3">
    <source>
        <dbReference type="EMBL" id="KAG8172148.1"/>
    </source>
</evidence>
<organism evidence="3 4">
    <name type="scientific">Oedothorax gibbosus</name>
    <dbReference type="NCBI Taxonomy" id="931172"/>
    <lineage>
        <taxon>Eukaryota</taxon>
        <taxon>Metazoa</taxon>
        <taxon>Ecdysozoa</taxon>
        <taxon>Arthropoda</taxon>
        <taxon>Chelicerata</taxon>
        <taxon>Arachnida</taxon>
        <taxon>Araneae</taxon>
        <taxon>Araneomorphae</taxon>
        <taxon>Entelegynae</taxon>
        <taxon>Araneoidea</taxon>
        <taxon>Linyphiidae</taxon>
        <taxon>Erigoninae</taxon>
        <taxon>Oedothorax</taxon>
    </lineage>
</organism>
<keyword evidence="2" id="KW-0472">Membrane</keyword>
<dbReference type="Proteomes" id="UP000827092">
    <property type="component" value="Unassembled WGS sequence"/>
</dbReference>